<dbReference type="EMBL" id="WMIA01000007">
    <property type="protein sequence ID" value="MTF38795.1"/>
    <property type="molecule type" value="Genomic_DNA"/>
</dbReference>
<evidence type="ECO:0000313" key="2">
    <source>
        <dbReference type="Proteomes" id="UP000437131"/>
    </source>
</evidence>
<dbReference type="RefSeq" id="WP_155083643.1">
    <property type="nucleotide sequence ID" value="NZ_WMIA01000007.1"/>
</dbReference>
<evidence type="ECO:0000313" key="1">
    <source>
        <dbReference type="EMBL" id="MTF38795.1"/>
    </source>
</evidence>
<sequence length="59" mass="7066">MIYQNNYKLEHITEPINKAEPEIKLIVEQALQLEKDKLSQKNSRYINEDILNIIRNNIQ</sequence>
<proteinExistence type="predicted"/>
<name>A0A844GX85_9CHRO</name>
<gene>
    <name evidence="1" type="ORF">GGC33_07620</name>
</gene>
<dbReference type="Proteomes" id="UP000437131">
    <property type="component" value="Unassembled WGS sequence"/>
</dbReference>
<protein>
    <submittedName>
        <fullName evidence="1">Uncharacterized protein</fullName>
    </submittedName>
</protein>
<reference evidence="1 2" key="1">
    <citation type="submission" date="2019-11" db="EMBL/GenBank/DDBJ databases">
        <title>Isolation of a new High Light Tolerant Cyanobacteria.</title>
        <authorList>
            <person name="Dobson Z."/>
            <person name="Vaughn N."/>
            <person name="Vaughn M."/>
            <person name="Fromme P."/>
            <person name="Mazor Y."/>
        </authorList>
    </citation>
    <scope>NUCLEOTIDE SEQUENCE [LARGE SCALE GENOMIC DNA]</scope>
    <source>
        <strain evidence="1 2">0216</strain>
    </source>
</reference>
<comment type="caution">
    <text evidence="1">The sequence shown here is derived from an EMBL/GenBank/DDBJ whole genome shotgun (WGS) entry which is preliminary data.</text>
</comment>
<dbReference type="AlphaFoldDB" id="A0A844GX85"/>
<organism evidence="1 2">
    <name type="scientific">Cyanobacterium aponinum 0216</name>
    <dbReference type="NCBI Taxonomy" id="2676140"/>
    <lineage>
        <taxon>Bacteria</taxon>
        <taxon>Bacillati</taxon>
        <taxon>Cyanobacteriota</taxon>
        <taxon>Cyanophyceae</taxon>
        <taxon>Oscillatoriophycideae</taxon>
        <taxon>Chroococcales</taxon>
        <taxon>Geminocystaceae</taxon>
        <taxon>Cyanobacterium</taxon>
    </lineage>
</organism>
<accession>A0A844GX85</accession>